<comment type="caution">
    <text evidence="5">The sequence shown here is derived from an EMBL/GenBank/DDBJ whole genome shotgun (WGS) entry which is preliminary data.</text>
</comment>
<dbReference type="EMBL" id="JANEYG010000107">
    <property type="protein sequence ID" value="KAJ8912935.1"/>
    <property type="molecule type" value="Genomic_DNA"/>
</dbReference>
<dbReference type="Pfam" id="PF14664">
    <property type="entry name" value="RICTOR_N"/>
    <property type="match status" value="2"/>
</dbReference>
<organism evidence="5 6">
    <name type="scientific">Exocentrus adspersus</name>
    <dbReference type="NCBI Taxonomy" id="1586481"/>
    <lineage>
        <taxon>Eukaryota</taxon>
        <taxon>Metazoa</taxon>
        <taxon>Ecdysozoa</taxon>
        <taxon>Arthropoda</taxon>
        <taxon>Hexapoda</taxon>
        <taxon>Insecta</taxon>
        <taxon>Pterygota</taxon>
        <taxon>Neoptera</taxon>
        <taxon>Endopterygota</taxon>
        <taxon>Coleoptera</taxon>
        <taxon>Polyphaga</taxon>
        <taxon>Cucujiformia</taxon>
        <taxon>Chrysomeloidea</taxon>
        <taxon>Cerambycidae</taxon>
        <taxon>Lamiinae</taxon>
        <taxon>Acanthocinini</taxon>
        <taxon>Exocentrus</taxon>
    </lineage>
</organism>
<evidence type="ECO:0008006" key="7">
    <source>
        <dbReference type="Google" id="ProtNLM"/>
    </source>
</evidence>
<evidence type="ECO:0000259" key="3">
    <source>
        <dbReference type="SMART" id="SM01308"/>
    </source>
</evidence>
<keyword evidence="6" id="KW-1185">Reference proteome</keyword>
<dbReference type="Pfam" id="PF14663">
    <property type="entry name" value="RasGEF_N_2"/>
    <property type="match status" value="1"/>
</dbReference>
<dbReference type="InterPro" id="IPR018247">
    <property type="entry name" value="EF_Hand_1_Ca_BS"/>
</dbReference>
<evidence type="ECO:0000313" key="6">
    <source>
        <dbReference type="Proteomes" id="UP001159042"/>
    </source>
</evidence>
<dbReference type="InterPro" id="IPR029451">
    <property type="entry name" value="RICTOR_M"/>
</dbReference>
<dbReference type="Proteomes" id="UP001159042">
    <property type="component" value="Unassembled WGS sequence"/>
</dbReference>
<dbReference type="InterPro" id="IPR029453">
    <property type="entry name" value="Rictor_IV"/>
</dbReference>
<evidence type="ECO:0000259" key="4">
    <source>
        <dbReference type="SMART" id="SM01310"/>
    </source>
</evidence>
<dbReference type="SMART" id="SM01303">
    <property type="entry name" value="RasGEF_N_2"/>
    <property type="match status" value="1"/>
</dbReference>
<dbReference type="PROSITE" id="PS00018">
    <property type="entry name" value="EF_HAND_1"/>
    <property type="match status" value="1"/>
</dbReference>
<dbReference type="GO" id="GO:0031932">
    <property type="term" value="C:TORC2 complex"/>
    <property type="evidence" value="ECO:0007669"/>
    <property type="project" value="InterPro"/>
</dbReference>
<reference evidence="5 6" key="1">
    <citation type="journal article" date="2023" name="Insect Mol. Biol.">
        <title>Genome sequencing provides insights into the evolution of gene families encoding plant cell wall-degrading enzymes in longhorned beetles.</title>
        <authorList>
            <person name="Shin N.R."/>
            <person name="Okamura Y."/>
            <person name="Kirsch R."/>
            <person name="Pauchet Y."/>
        </authorList>
    </citation>
    <scope>NUCLEOTIDE SEQUENCE [LARGE SCALE GENOMIC DNA]</scope>
    <source>
        <strain evidence="5">EAD_L_NR</strain>
    </source>
</reference>
<dbReference type="SUPFAM" id="SSF48371">
    <property type="entry name" value="ARM repeat"/>
    <property type="match status" value="1"/>
</dbReference>
<feature type="domain" description="Rapamycin-insensitive companion of mTOR middle" evidence="2">
    <location>
        <begin position="502"/>
        <end position="716"/>
    </location>
</feature>
<dbReference type="GO" id="GO:0038203">
    <property type="term" value="P:TORC2 signaling"/>
    <property type="evidence" value="ECO:0007669"/>
    <property type="project" value="TreeGrafter"/>
</dbReference>
<comment type="similarity">
    <text evidence="1">Belongs to the RICTOR family.</text>
</comment>
<protein>
    <recommendedName>
        <fullName evidence="7">Rapamycin-insensitive companion of mTOR</fullName>
    </recommendedName>
</protein>
<dbReference type="PANTHER" id="PTHR13298:SF11">
    <property type="entry name" value="RAPAMYCIN-INSENSITIVE COMPANION OF MTOR"/>
    <property type="match status" value="1"/>
</dbReference>
<evidence type="ECO:0000313" key="5">
    <source>
        <dbReference type="EMBL" id="KAJ8912935.1"/>
    </source>
</evidence>
<dbReference type="SMART" id="SM01310">
    <property type="entry name" value="RICTOR_V"/>
    <property type="match status" value="1"/>
</dbReference>
<dbReference type="Pfam" id="PF14668">
    <property type="entry name" value="RICTOR_V"/>
    <property type="match status" value="1"/>
</dbReference>
<evidence type="ECO:0000256" key="1">
    <source>
        <dbReference type="ARBA" id="ARBA00008878"/>
    </source>
</evidence>
<dbReference type="SMART" id="SM01308">
    <property type="entry name" value="RICTOR_N"/>
    <property type="match status" value="1"/>
</dbReference>
<sequence>MAVTSWRLRHQNIRSGRFRSTKQNKQEDVLSTLLNQDPHESFRQILIKISTRGLEEEVLFSYLNAFVKLIIRYEDNLEKIRFNTEDLLICLRISLTHESTQIRTAGLRCIRHVLKTENDIVQFNKLLIPYLLTRSLDVILKNDVERIEAMKLMRKCLIILPSKFSISMARSLVSLANEGSEAKDRMLRICLATLSELEIMPQLICIVWLLPFATSIINMDGRTRAGKPNKIAHEHNYIYTSLIFRRDERELRLNCSRLALLTILKSWSGILHFCSPRDKTGFRAIVDVLYLNQLEVRKSVLDLLYELLGLPQPEWSDEVSVALSAVDPCEPQASWRLNEGFVVAEGRSVLPHLAKTTPSTTDMHLALLLYCFLESGLLGALTEVIATSDTFISVRATVLLGELLRLIQVLLPPGCCNVSPSLPSLLEYATKSKPQAIAAITALQQLHKLMKRRPASYSLHLDYIIRNSYHKRLEHKQGKSFRSKHGGLKSKIHQVTNNIGELVLKDGDDVIKETGVLLSNDAFTWDWNLIKILLKGEHNSKIDLLDSSHRTFVKKLVEFFMPSKNKYSHMDLATSKTSLAYTTAGIELINFLVELKQPEYNGIKPHVLVLELFKDILNNLTAITSSRSVHDCLFSPQHMVNTQCQSYFLFIGQFARTDFGLKMLERIDMFTNWAIQLLVNQLSDKSRSVYLSALSTLHEACELPDCLEALVNINPNLDNLGEKGTILFVRFLSTESGYNKIINDLSKDKVIAEIKKWDDYFIYRYVKLAEGDLSDALTLHQRNEDGKYDKRANALRNVNRKDIIKQGKTDTDDDVIKLKASIWAVGSLGSSTRGYNYLNSFGVVENIIMLATKSPVYSIRSTAFYSLGQLATLPIAADDLCRKGWLCTRHNRHEYWPIIKEEYEETAPLNQCSVSTSDDIVSLDNAFASDFENIDEDETDNVDRQDFLRSPVCSPDNRQVRQSTLPANRKPPVVFHKRSLSESKTFDVNNGYEESRNIITPLTVGRHRNSSMTESTTSGVSSCDSLHNKHGTCVNYMMTLSPIPSSSSLSTLQIPPGHFKRVSHRVSSTSATNSDISSSSLSGSVSNELSIQNLIGYNTIRMLRRAEGLSLDGTRCEEDYLFKPAPHLMVPSLIDDFRVMDSSYTSVFNIHNFDLDTSATHDDKHYMGICLPKNIMDLFPSQEEIFKNPYIFPEGNSWDDNHDCDISTDGSLEYSRFSKHCRESCLYCSSQMEDGIGQAKEESIDHAVRIEVLKNVEKLANPVWNKQVRSHLLHFKQREPCVFKDICTYSEVCKMLSETAYRLSTRRLLHELFTDVSFADLYDIPRRIFESEVNRNSFTIETENAEAVLSDKEQSFSGDVSSPTESVKTLDSLNLIFNENKFPIRKNTN</sequence>
<proteinExistence type="inferred from homology"/>
<dbReference type="PANTHER" id="PTHR13298">
    <property type="entry name" value="CYTOSOLIC REGULATOR PIANISSIMO"/>
    <property type="match status" value="1"/>
</dbReference>
<feature type="domain" description="Rapamycin-insensitive companion of mTOR" evidence="4">
    <location>
        <begin position="815"/>
        <end position="887"/>
    </location>
</feature>
<gene>
    <name evidence="5" type="ORF">NQ315_017266</name>
</gene>
<dbReference type="InterPro" id="IPR029452">
    <property type="entry name" value="RICTOR_V"/>
</dbReference>
<dbReference type="GO" id="GO:0051897">
    <property type="term" value="P:positive regulation of phosphatidylinositol 3-kinase/protein kinase B signal transduction"/>
    <property type="evidence" value="ECO:0007669"/>
    <property type="project" value="TreeGrafter"/>
</dbReference>
<evidence type="ECO:0000259" key="2">
    <source>
        <dbReference type="SMART" id="SM01307"/>
    </source>
</evidence>
<dbReference type="InterPro" id="IPR028267">
    <property type="entry name" value="Pianissimo_N"/>
</dbReference>
<accession>A0AAV8VG27</accession>
<feature type="domain" description="Rapamycin-insensitive companion of mTOR N-terminal" evidence="3">
    <location>
        <begin position="60"/>
        <end position="412"/>
    </location>
</feature>
<dbReference type="SMART" id="SM01307">
    <property type="entry name" value="RICTOR_M"/>
    <property type="match status" value="1"/>
</dbReference>
<name>A0AAV8VG27_9CUCU</name>
<dbReference type="InterPro" id="IPR028268">
    <property type="entry name" value="Pianissimo_fam"/>
</dbReference>
<dbReference type="GO" id="GO:0043539">
    <property type="term" value="F:protein serine/threonine kinase activator activity"/>
    <property type="evidence" value="ECO:0007669"/>
    <property type="project" value="TreeGrafter"/>
</dbReference>
<dbReference type="InterPro" id="IPR016024">
    <property type="entry name" value="ARM-type_fold"/>
</dbReference>